<evidence type="ECO:0000256" key="4">
    <source>
        <dbReference type="ARBA" id="ARBA00022989"/>
    </source>
</evidence>
<feature type="transmembrane region" description="Helical" evidence="8">
    <location>
        <begin position="47"/>
        <end position="71"/>
    </location>
</feature>
<feature type="transmembrane region" description="Helical" evidence="8">
    <location>
        <begin position="357"/>
        <end position="376"/>
    </location>
</feature>
<gene>
    <name evidence="10" type="ordered locus">Spea_1683</name>
</gene>
<evidence type="ECO:0000256" key="1">
    <source>
        <dbReference type="ARBA" id="ARBA00004651"/>
    </source>
</evidence>
<evidence type="ECO:0000256" key="7">
    <source>
        <dbReference type="SAM" id="MobiDB-lite"/>
    </source>
</evidence>
<name>A8H370_SHEPA</name>
<keyword evidence="11" id="KW-1185">Reference proteome</keyword>
<dbReference type="PANTHER" id="PTHR36115">
    <property type="entry name" value="PROLINE-RICH ANTIGEN HOMOLOG-RELATED"/>
    <property type="match status" value="1"/>
</dbReference>
<dbReference type="eggNOG" id="COG1714">
    <property type="taxonomic scope" value="Bacteria"/>
</dbReference>
<dbReference type="InterPro" id="IPR051791">
    <property type="entry name" value="Pra-immunoreactive"/>
</dbReference>
<dbReference type="AlphaFoldDB" id="A8H370"/>
<dbReference type="Proteomes" id="UP000002608">
    <property type="component" value="Chromosome"/>
</dbReference>
<feature type="compositionally biased region" description="Polar residues" evidence="7">
    <location>
        <begin position="217"/>
        <end position="241"/>
    </location>
</feature>
<evidence type="ECO:0000256" key="6">
    <source>
        <dbReference type="SAM" id="Coils"/>
    </source>
</evidence>
<evidence type="ECO:0000256" key="2">
    <source>
        <dbReference type="ARBA" id="ARBA00022475"/>
    </source>
</evidence>
<dbReference type="PANTHER" id="PTHR36115:SF6">
    <property type="entry name" value="PROLINE-RICH ANTIGEN HOMOLOG"/>
    <property type="match status" value="1"/>
</dbReference>
<feature type="domain" description="RDD" evidence="9">
    <location>
        <begin position="311"/>
        <end position="388"/>
    </location>
</feature>
<feature type="transmembrane region" description="Helical" evidence="8">
    <location>
        <begin position="83"/>
        <end position="102"/>
    </location>
</feature>
<dbReference type="Pfam" id="PF06271">
    <property type="entry name" value="RDD"/>
    <property type="match status" value="1"/>
</dbReference>
<organism evidence="10 11">
    <name type="scientific">Shewanella pealeana (strain ATCC 700345 / ANG-SQ1)</name>
    <dbReference type="NCBI Taxonomy" id="398579"/>
    <lineage>
        <taxon>Bacteria</taxon>
        <taxon>Pseudomonadati</taxon>
        <taxon>Pseudomonadota</taxon>
        <taxon>Gammaproteobacteria</taxon>
        <taxon>Alteromonadales</taxon>
        <taxon>Shewanellaceae</taxon>
        <taxon>Shewanella</taxon>
    </lineage>
</organism>
<sequence>MSQQQITKHDDPKTWVTPFAFDLDPNILYMPLASPSKRGLAMLIDGLLVAVLAESAGWIFILLVLGTLLIQKQSKAVGKLFKWGLYLLMLIGLISALVGYFGDVTSNLKTSNADSDSNIVLPENDKGGLATLAEIAGYVPAVIVASQCEDFACAQINIEKVETALSYSSLNAEEQSNIINELVVELPLTAAEKQQLYVTKEPLAAVSVETDIEASADISSDPRTVPNSDKNNDTSSQSLDFSSKVEPALSTSPVVAALETRVHELEQIAAKLEQDIEEKNAAKEGEIFTNSEETTSPLAWLNGLLNDLGLGFGWAAFYFTVFTAWFDGQTLGKKLFGIRVIQLDGVKISLWAAFGRYGGYAAGFTTGLLGFFQIYWDANRQAIQDKISATVVIDVRKSKHEAAQEHAPIDNISNNLSIESSANI</sequence>
<dbReference type="GO" id="GO:0005886">
    <property type="term" value="C:plasma membrane"/>
    <property type="evidence" value="ECO:0007669"/>
    <property type="project" value="UniProtKB-SubCell"/>
</dbReference>
<feature type="region of interest" description="Disordered" evidence="7">
    <location>
        <begin position="217"/>
        <end position="244"/>
    </location>
</feature>
<evidence type="ECO:0000313" key="10">
    <source>
        <dbReference type="EMBL" id="ABV87007.1"/>
    </source>
</evidence>
<dbReference type="EMBL" id="CP000851">
    <property type="protein sequence ID" value="ABV87007.1"/>
    <property type="molecule type" value="Genomic_DNA"/>
</dbReference>
<evidence type="ECO:0000256" key="8">
    <source>
        <dbReference type="SAM" id="Phobius"/>
    </source>
</evidence>
<feature type="coiled-coil region" evidence="6">
    <location>
        <begin position="255"/>
        <end position="282"/>
    </location>
</feature>
<dbReference type="STRING" id="398579.Spea_1683"/>
<feature type="transmembrane region" description="Helical" evidence="8">
    <location>
        <begin position="308"/>
        <end position="326"/>
    </location>
</feature>
<keyword evidence="5 8" id="KW-0472">Membrane</keyword>
<dbReference type="HOGENOM" id="CLU_046527_0_0_6"/>
<keyword evidence="4 8" id="KW-1133">Transmembrane helix</keyword>
<dbReference type="InterPro" id="IPR010432">
    <property type="entry name" value="RDD"/>
</dbReference>
<protein>
    <submittedName>
        <fullName evidence="10">RDD domain containing protein</fullName>
    </submittedName>
</protein>
<keyword evidence="2" id="KW-1003">Cell membrane</keyword>
<proteinExistence type="predicted"/>
<dbReference type="OrthoDB" id="9787732at2"/>
<dbReference type="KEGG" id="spl:Spea_1683"/>
<keyword evidence="6" id="KW-0175">Coiled coil</keyword>
<evidence type="ECO:0000256" key="5">
    <source>
        <dbReference type="ARBA" id="ARBA00023136"/>
    </source>
</evidence>
<dbReference type="RefSeq" id="WP_012154927.1">
    <property type="nucleotide sequence ID" value="NC_009901.1"/>
</dbReference>
<keyword evidence="3 8" id="KW-0812">Transmembrane</keyword>
<comment type="subcellular location">
    <subcellularLocation>
        <location evidence="1">Cell membrane</location>
        <topology evidence="1">Multi-pass membrane protein</topology>
    </subcellularLocation>
</comment>
<accession>A8H370</accession>
<evidence type="ECO:0000313" key="11">
    <source>
        <dbReference type="Proteomes" id="UP000002608"/>
    </source>
</evidence>
<reference evidence="10 11" key="1">
    <citation type="submission" date="2007-10" db="EMBL/GenBank/DDBJ databases">
        <title>Complete sequence of Shewanella pealeana ATCC 700345.</title>
        <authorList>
            <consortium name="US DOE Joint Genome Institute"/>
            <person name="Copeland A."/>
            <person name="Lucas S."/>
            <person name="Lapidus A."/>
            <person name="Barry K."/>
            <person name="Glavina del Rio T."/>
            <person name="Dalin E."/>
            <person name="Tice H."/>
            <person name="Pitluck S."/>
            <person name="Chertkov O."/>
            <person name="Brettin T."/>
            <person name="Bruce D."/>
            <person name="Detter J.C."/>
            <person name="Han C."/>
            <person name="Schmutz J."/>
            <person name="Larimer F."/>
            <person name="Land M."/>
            <person name="Hauser L."/>
            <person name="Kyrpides N."/>
            <person name="Kim E."/>
            <person name="Zhao J.-S.Z."/>
            <person name="Manno D."/>
            <person name="Hawari J."/>
            <person name="Richardson P."/>
        </authorList>
    </citation>
    <scope>NUCLEOTIDE SEQUENCE [LARGE SCALE GENOMIC DNA]</scope>
    <source>
        <strain evidence="11">ATCC 700345 / ANG-SQ1</strain>
    </source>
</reference>
<evidence type="ECO:0000259" key="9">
    <source>
        <dbReference type="Pfam" id="PF06271"/>
    </source>
</evidence>
<evidence type="ECO:0000256" key="3">
    <source>
        <dbReference type="ARBA" id="ARBA00022692"/>
    </source>
</evidence>